<gene>
    <name evidence="1" type="ORF">IWW39_001867</name>
</gene>
<dbReference type="AlphaFoldDB" id="A0A9W8GPA8"/>
<dbReference type="EMBL" id="JANBTX010000036">
    <property type="protein sequence ID" value="KAJ2688905.1"/>
    <property type="molecule type" value="Genomic_DNA"/>
</dbReference>
<protein>
    <submittedName>
        <fullName evidence="1">Uncharacterized protein</fullName>
    </submittedName>
</protein>
<evidence type="ECO:0000313" key="1">
    <source>
        <dbReference type="EMBL" id="KAJ2688905.1"/>
    </source>
</evidence>
<keyword evidence="2" id="KW-1185">Reference proteome</keyword>
<reference evidence="1" key="1">
    <citation type="submission" date="2022-07" db="EMBL/GenBank/DDBJ databases">
        <title>Phylogenomic reconstructions and comparative analyses of Kickxellomycotina fungi.</title>
        <authorList>
            <person name="Reynolds N.K."/>
            <person name="Stajich J.E."/>
            <person name="Barry K."/>
            <person name="Grigoriev I.V."/>
            <person name="Crous P."/>
            <person name="Smith M.E."/>
        </authorList>
    </citation>
    <scope>NUCLEOTIDE SEQUENCE</scope>
    <source>
        <strain evidence="1">CBS 109367</strain>
    </source>
</reference>
<sequence>MAVPDATLFPGLRTLCIGIDYPFCDDTLFRGNAATLERLELILYSATIDAIRKYAVFTPDSHPKLKLVSIDLSPDPRVDLFSSFQEQIQFVLSIAPCATVRRVDGQILARLLPLFGDFTSIRVLSLPEMVVNFWDMIALIKSLPLLSDLRTSFPILGPEHRDIKPNELPSYVVKTFGTISWQFCRWYFCDLDNSVAVAKCVLLLALICPNFKHINPEHYDDDDFMCAMRELCRTPGFKPFAARLRSLASK</sequence>
<proteinExistence type="predicted"/>
<organism evidence="1 2">
    <name type="scientific">Coemansia spiralis</name>
    <dbReference type="NCBI Taxonomy" id="417178"/>
    <lineage>
        <taxon>Eukaryota</taxon>
        <taxon>Fungi</taxon>
        <taxon>Fungi incertae sedis</taxon>
        <taxon>Zoopagomycota</taxon>
        <taxon>Kickxellomycotina</taxon>
        <taxon>Kickxellomycetes</taxon>
        <taxon>Kickxellales</taxon>
        <taxon>Kickxellaceae</taxon>
        <taxon>Coemansia</taxon>
    </lineage>
</organism>
<comment type="caution">
    <text evidence="1">The sequence shown here is derived from an EMBL/GenBank/DDBJ whole genome shotgun (WGS) entry which is preliminary data.</text>
</comment>
<name>A0A9W8GPA8_9FUNG</name>
<evidence type="ECO:0000313" key="2">
    <source>
        <dbReference type="Proteomes" id="UP001151516"/>
    </source>
</evidence>
<accession>A0A9W8GPA8</accession>
<dbReference type="Proteomes" id="UP001151516">
    <property type="component" value="Unassembled WGS sequence"/>
</dbReference>
<dbReference type="OrthoDB" id="5529877at2759"/>